<dbReference type="AlphaFoldDB" id="A0A0A1X1P1"/>
<evidence type="ECO:0000256" key="2">
    <source>
        <dbReference type="SAM" id="Phobius"/>
    </source>
</evidence>
<keyword evidence="2" id="KW-1133">Transmembrane helix</keyword>
<feature type="signal peptide" evidence="3">
    <location>
        <begin position="1"/>
        <end position="22"/>
    </location>
</feature>
<feature type="region of interest" description="Disordered" evidence="1">
    <location>
        <begin position="231"/>
        <end position="292"/>
    </location>
</feature>
<evidence type="ECO:0000256" key="1">
    <source>
        <dbReference type="SAM" id="MobiDB-lite"/>
    </source>
</evidence>
<accession>A0A0A1X1P1</accession>
<dbReference type="InterPro" id="IPR019172">
    <property type="entry name" value="Osteopetrosis-assoc_TM_1"/>
</dbReference>
<reference evidence="4" key="1">
    <citation type="submission" date="2014-11" db="EMBL/GenBank/DDBJ databases">
        <authorList>
            <person name="Geib S."/>
        </authorList>
    </citation>
    <scope>NUCLEOTIDE SEQUENCE</scope>
</reference>
<dbReference type="Pfam" id="PF09777">
    <property type="entry name" value="OSTMP1"/>
    <property type="match status" value="1"/>
</dbReference>
<organism evidence="4">
    <name type="scientific">Zeugodacus cucurbitae</name>
    <name type="common">Melon fruit fly</name>
    <name type="synonym">Bactrocera cucurbitae</name>
    <dbReference type="NCBI Taxonomy" id="28588"/>
    <lineage>
        <taxon>Eukaryota</taxon>
        <taxon>Metazoa</taxon>
        <taxon>Ecdysozoa</taxon>
        <taxon>Arthropoda</taxon>
        <taxon>Hexapoda</taxon>
        <taxon>Insecta</taxon>
        <taxon>Pterygota</taxon>
        <taxon>Neoptera</taxon>
        <taxon>Endopterygota</taxon>
        <taxon>Diptera</taxon>
        <taxon>Brachycera</taxon>
        <taxon>Muscomorpha</taxon>
        <taxon>Tephritoidea</taxon>
        <taxon>Tephritidae</taxon>
        <taxon>Zeugodacus</taxon>
        <taxon>Zeugodacus</taxon>
    </lineage>
</organism>
<feature type="chain" id="PRO_5001994425" evidence="3">
    <location>
        <begin position="23"/>
        <end position="292"/>
    </location>
</feature>
<feature type="compositionally biased region" description="Basic and acidic residues" evidence="1">
    <location>
        <begin position="283"/>
        <end position="292"/>
    </location>
</feature>
<keyword evidence="2 4" id="KW-0812">Transmembrane</keyword>
<gene>
    <name evidence="4" type="primary">OSTM1_0</name>
    <name evidence="4" type="ORF">g.48064</name>
</gene>
<sequence>MHFQRMLIKLVFLLLLVHQVLANICDKYLRELAQKQSAFVQCSTLHAVPVRLCIGCEDPFSDMQGAYMVMREEKNCTEKFFDKDRINIVSTTQSILTGLWTKAYCDDCFASNNSDIFDTKIMDLEDCLRKNKGKECQLCLTQYLDLNEFYLTLDKHNNGQVCYDMQDSMNRTRAHWSKDLNCCHREFDMLLFLVTCCIVVLLPLLFYSTTYALTKRQERYHDVFIEDPRHNGPSTSAMASSSVADLPSTSSTATCPRVPSKKNLTNNEEFTSSDDDDESVEASDIKTRNKIA</sequence>
<evidence type="ECO:0000256" key="3">
    <source>
        <dbReference type="SAM" id="SignalP"/>
    </source>
</evidence>
<feature type="transmembrane region" description="Helical" evidence="2">
    <location>
        <begin position="189"/>
        <end position="207"/>
    </location>
</feature>
<keyword evidence="2" id="KW-0472">Membrane</keyword>
<proteinExistence type="predicted"/>
<reference evidence="4" key="2">
    <citation type="journal article" date="2015" name="Gigascience">
        <title>Reconstructing a comprehensive transcriptome assembly of a white-pupal translocated strain of the pest fruit fly Bactrocera cucurbitae.</title>
        <authorList>
            <person name="Sim S.B."/>
            <person name="Calla B."/>
            <person name="Hall B."/>
            <person name="DeRego T."/>
            <person name="Geib S.M."/>
        </authorList>
    </citation>
    <scope>NUCLEOTIDE SEQUENCE</scope>
</reference>
<protein>
    <submittedName>
        <fullName evidence="4">Osteopetrosis-associated transmembrane protein 1</fullName>
    </submittedName>
</protein>
<dbReference type="PANTHER" id="PTHR15644:SF2">
    <property type="entry name" value="OSTEOPETROSIS-ASSOCIATED TRANSMEMBRANE PROTEIN 1"/>
    <property type="match status" value="1"/>
</dbReference>
<dbReference type="OrthoDB" id="8021850at2759"/>
<dbReference type="GO" id="GO:0005829">
    <property type="term" value="C:cytosol"/>
    <property type="evidence" value="ECO:0007669"/>
    <property type="project" value="TreeGrafter"/>
</dbReference>
<dbReference type="EMBL" id="GBXI01009265">
    <property type="protein sequence ID" value="JAD05027.1"/>
    <property type="molecule type" value="Transcribed_RNA"/>
</dbReference>
<dbReference type="PANTHER" id="PTHR15644">
    <property type="entry name" value="OSTEOPETROSIS ASSOCIATED TRANSMEMBRANE PROTEIN 1"/>
    <property type="match status" value="1"/>
</dbReference>
<evidence type="ECO:0000313" key="4">
    <source>
        <dbReference type="EMBL" id="JAD05027.1"/>
    </source>
</evidence>
<feature type="compositionally biased region" description="Acidic residues" evidence="1">
    <location>
        <begin position="271"/>
        <end position="281"/>
    </location>
</feature>
<keyword evidence="3" id="KW-0732">Signal</keyword>
<feature type="compositionally biased region" description="Polar residues" evidence="1">
    <location>
        <begin position="232"/>
        <end position="254"/>
    </location>
</feature>
<name>A0A0A1X1P1_ZEUCU</name>